<evidence type="ECO:0000313" key="2">
    <source>
        <dbReference type="Proteomes" id="UP001607303"/>
    </source>
</evidence>
<accession>A0ABD2AQ91</accession>
<gene>
    <name evidence="1" type="ORF">V1477_020640</name>
</gene>
<reference evidence="1 2" key="1">
    <citation type="journal article" date="2024" name="Ann. Entomol. Soc. Am.">
        <title>Genomic analyses of the southern and eastern yellowjacket wasps (Hymenoptera: Vespidae) reveal evolutionary signatures of social life.</title>
        <authorList>
            <person name="Catto M.A."/>
            <person name="Caine P.B."/>
            <person name="Orr S.E."/>
            <person name="Hunt B.G."/>
            <person name="Goodisman M.A.D."/>
        </authorList>
    </citation>
    <scope>NUCLEOTIDE SEQUENCE [LARGE SCALE GENOMIC DNA]</scope>
    <source>
        <strain evidence="1">232</strain>
        <tissue evidence="1">Head and thorax</tissue>
    </source>
</reference>
<keyword evidence="2" id="KW-1185">Reference proteome</keyword>
<comment type="caution">
    <text evidence="1">The sequence shown here is derived from an EMBL/GenBank/DDBJ whole genome shotgun (WGS) entry which is preliminary data.</text>
</comment>
<protein>
    <submittedName>
        <fullName evidence="1">Uncharacterized protein</fullName>
    </submittedName>
</protein>
<evidence type="ECO:0000313" key="1">
    <source>
        <dbReference type="EMBL" id="KAL2721820.1"/>
    </source>
</evidence>
<dbReference type="EMBL" id="JAYRBN010000116">
    <property type="protein sequence ID" value="KAL2721820.1"/>
    <property type="molecule type" value="Genomic_DNA"/>
</dbReference>
<name>A0ABD2AQ91_VESMC</name>
<sequence length="121" mass="13752">MGGLFRNDKKIDDGRNVNAVVGRNSKMHGRIRAVPNEISTVQLVGDARARPRHGRAERILWNFTIKIQTATIVLGENHKPREKPQPLAIISESNNKVLAWYPTPNLQQPDITDKYYRLAID</sequence>
<proteinExistence type="predicted"/>
<dbReference type="AlphaFoldDB" id="A0ABD2AQ91"/>
<organism evidence="1 2">
    <name type="scientific">Vespula maculifrons</name>
    <name type="common">Eastern yellow jacket</name>
    <name type="synonym">Wasp</name>
    <dbReference type="NCBI Taxonomy" id="7453"/>
    <lineage>
        <taxon>Eukaryota</taxon>
        <taxon>Metazoa</taxon>
        <taxon>Ecdysozoa</taxon>
        <taxon>Arthropoda</taxon>
        <taxon>Hexapoda</taxon>
        <taxon>Insecta</taxon>
        <taxon>Pterygota</taxon>
        <taxon>Neoptera</taxon>
        <taxon>Endopterygota</taxon>
        <taxon>Hymenoptera</taxon>
        <taxon>Apocrita</taxon>
        <taxon>Aculeata</taxon>
        <taxon>Vespoidea</taxon>
        <taxon>Vespidae</taxon>
        <taxon>Vespinae</taxon>
        <taxon>Vespula</taxon>
    </lineage>
</organism>
<dbReference type="Proteomes" id="UP001607303">
    <property type="component" value="Unassembled WGS sequence"/>
</dbReference>